<dbReference type="Gene3D" id="3.40.470.10">
    <property type="entry name" value="Uracil-DNA glycosylase-like domain"/>
    <property type="match status" value="1"/>
</dbReference>
<dbReference type="InterPro" id="IPR005122">
    <property type="entry name" value="Uracil-DNA_glycosylase-like"/>
</dbReference>
<gene>
    <name evidence="3" type="ORF">ORY91_001971</name>
    <name evidence="4" type="ORF">V9W64_04590</name>
</gene>
<evidence type="ECO:0000313" key="4">
    <source>
        <dbReference type="EMBL" id="WWY04002.1"/>
    </source>
</evidence>
<dbReference type="EMBL" id="CP146598">
    <property type="protein sequence ID" value="WWY04002.1"/>
    <property type="molecule type" value="Genomic_DNA"/>
</dbReference>
<keyword evidence="5" id="KW-1185">Reference proteome</keyword>
<dbReference type="InterPro" id="IPR036895">
    <property type="entry name" value="Uracil-DNA_glycosylase-like_sf"/>
</dbReference>
<dbReference type="AlphaFoldDB" id="A0A9X4IBL2"/>
<feature type="region of interest" description="Disordered" evidence="1">
    <location>
        <begin position="62"/>
        <end position="86"/>
    </location>
</feature>
<reference evidence="4" key="2">
    <citation type="submission" date="2024-02" db="EMBL/GenBank/DDBJ databases">
        <title>Neisseria leonii sp. nov.</title>
        <authorList>
            <person name="Boutroux M."/>
            <person name="Favre-Rochex S."/>
            <person name="Gorgette O."/>
            <person name="Touak G."/>
            <person name="Muhle E."/>
            <person name="Chesneau O."/>
            <person name="Clermont D."/>
            <person name="Rahi P."/>
        </authorList>
    </citation>
    <scope>NUCLEOTIDE SEQUENCE</scope>
    <source>
        <strain evidence="4">51.81</strain>
    </source>
</reference>
<dbReference type="RefSeq" id="WP_274585611.1">
    <property type="nucleotide sequence ID" value="NZ_CP145811.1"/>
</dbReference>
<name>A0A9X4IBL2_9NEIS</name>
<evidence type="ECO:0000259" key="2">
    <source>
        <dbReference type="Pfam" id="PF03167"/>
    </source>
</evidence>
<proteinExistence type="predicted"/>
<protein>
    <submittedName>
        <fullName evidence="3 4">Uracil-DNA glycosylase</fullName>
    </submittedName>
</protein>
<evidence type="ECO:0000313" key="5">
    <source>
        <dbReference type="Proteomes" id="UP001149607"/>
    </source>
</evidence>
<evidence type="ECO:0000256" key="1">
    <source>
        <dbReference type="SAM" id="MobiDB-lite"/>
    </source>
</evidence>
<organism evidence="3">
    <name type="scientific">Neisseria leonii</name>
    <dbReference type="NCBI Taxonomy" id="2995413"/>
    <lineage>
        <taxon>Bacteria</taxon>
        <taxon>Pseudomonadati</taxon>
        <taxon>Pseudomonadota</taxon>
        <taxon>Betaproteobacteria</taxon>
        <taxon>Neisseriales</taxon>
        <taxon>Neisseriaceae</taxon>
        <taxon>Neisseria</taxon>
    </lineage>
</organism>
<accession>A0A9X4IBL2</accession>
<sequence length="242" mass="25695">MLSSRYLHLHEALGLGPMWLRRGAKLRLPETARTQAETADTLPGGGSPPAPAARETLLAAVRQAAKTATPSAGPNRETAAPASAADTADKAVHLEALRGRIQPAKLMLATVCPTPDDLMAGSLFSGTDGILLDNMLAAIGLTRAQTHCTAWLANTAFTPQPSADDMLAAVDRIQAELTLSEAKALIVLGQIFEQPDHGAAARQACAGIPLFLLPHPARLLRQPHLKAQAWQTLKQIRRLLQN</sequence>
<feature type="region of interest" description="Disordered" evidence="1">
    <location>
        <begin position="33"/>
        <end position="52"/>
    </location>
</feature>
<dbReference type="Proteomes" id="UP001149607">
    <property type="component" value="Chromosome"/>
</dbReference>
<reference evidence="3" key="1">
    <citation type="submission" date="2022-10" db="EMBL/GenBank/DDBJ databases">
        <authorList>
            <person name="Boutroux M."/>
        </authorList>
    </citation>
    <scope>NUCLEOTIDE SEQUENCE</scope>
    <source>
        <strain evidence="3">51.81</strain>
    </source>
</reference>
<evidence type="ECO:0000313" key="3">
    <source>
        <dbReference type="EMBL" id="MDD9328540.1"/>
    </source>
</evidence>
<dbReference type="EMBL" id="JAPQFL010000007">
    <property type="protein sequence ID" value="MDD9328540.1"/>
    <property type="molecule type" value="Genomic_DNA"/>
</dbReference>
<dbReference type="SUPFAM" id="SSF52141">
    <property type="entry name" value="Uracil-DNA glycosylase-like"/>
    <property type="match status" value="1"/>
</dbReference>
<feature type="domain" description="Uracil-DNA glycosylase-like" evidence="2">
    <location>
        <begin position="104"/>
        <end position="234"/>
    </location>
</feature>
<dbReference type="Pfam" id="PF03167">
    <property type="entry name" value="UDG"/>
    <property type="match status" value="1"/>
</dbReference>